<comment type="caution">
    <text evidence="2">The sequence shown here is derived from an EMBL/GenBank/DDBJ whole genome shotgun (WGS) entry which is preliminary data.</text>
</comment>
<dbReference type="EMBL" id="JACAZF010000005">
    <property type="protein sequence ID" value="KAF7303639.1"/>
    <property type="molecule type" value="Genomic_DNA"/>
</dbReference>
<feature type="domain" description="F-box" evidence="1">
    <location>
        <begin position="1"/>
        <end position="44"/>
    </location>
</feature>
<dbReference type="AlphaFoldDB" id="A0A8H6W8Z8"/>
<evidence type="ECO:0000259" key="1">
    <source>
        <dbReference type="PROSITE" id="PS50181"/>
    </source>
</evidence>
<name>A0A8H6W8Z8_9AGAR</name>
<organism evidence="2 3">
    <name type="scientific">Mycena indigotica</name>
    <dbReference type="NCBI Taxonomy" id="2126181"/>
    <lineage>
        <taxon>Eukaryota</taxon>
        <taxon>Fungi</taxon>
        <taxon>Dikarya</taxon>
        <taxon>Basidiomycota</taxon>
        <taxon>Agaricomycotina</taxon>
        <taxon>Agaricomycetes</taxon>
        <taxon>Agaricomycetidae</taxon>
        <taxon>Agaricales</taxon>
        <taxon>Marasmiineae</taxon>
        <taxon>Mycenaceae</taxon>
        <taxon>Mycena</taxon>
    </lineage>
</organism>
<gene>
    <name evidence="2" type="ORF">MIND_00593200</name>
</gene>
<accession>A0A8H6W8Z8</accession>
<proteinExistence type="predicted"/>
<sequence length="447" mass="50153">MLAELPSELVYEVTSHLARIELLPLTQVNHTLQLQCEPAIYRTISLSSPTHGQLVKFCRTLVSRAQLASYVRELHVDIACGPAGTWLLKPFETLLLRALGMLEELKSLSVVNAPSILPFLSRGNIHFPYLTAFRCRPNLASSSSLDDITNFLNKHSSLEYLAIFPSHLPLSPDMFSRNITPINLASLRTMLSFPSLASLGLISPGSSFNCLQLVWNEDKLDGYHFLSQPIAVLDNYLLSWRYSVLLQTIKSHFLQVHTLKFTFIQSLVHQNEWELFLVNFEQVLPSLNTLQNCSFQNTEPIHVTQDVISQEHVLLSRWSSLSSSLLRVLFPSQVAWSRSSNPLYWSLGSSITIEYHRNLDGSRSATISSHNVEVLKWFFTKAVSKEVGTGSMYAVALGLVGQEGMDEVTKCIEMGKDISGFGVIQRLLQKGYGLQDAELHLAFTDNL</sequence>
<dbReference type="Proteomes" id="UP000636479">
    <property type="component" value="Unassembled WGS sequence"/>
</dbReference>
<dbReference type="RefSeq" id="XP_037220611.1">
    <property type="nucleotide sequence ID" value="XM_037362690.1"/>
</dbReference>
<dbReference type="InterPro" id="IPR001810">
    <property type="entry name" value="F-box_dom"/>
</dbReference>
<reference evidence="2" key="1">
    <citation type="submission" date="2020-05" db="EMBL/GenBank/DDBJ databases">
        <title>Mycena genomes resolve the evolution of fungal bioluminescence.</title>
        <authorList>
            <person name="Tsai I.J."/>
        </authorList>
    </citation>
    <scope>NUCLEOTIDE SEQUENCE</scope>
    <source>
        <strain evidence="2">171206Taipei</strain>
    </source>
</reference>
<keyword evidence="3" id="KW-1185">Reference proteome</keyword>
<dbReference type="OrthoDB" id="3190489at2759"/>
<evidence type="ECO:0000313" key="3">
    <source>
        <dbReference type="Proteomes" id="UP000636479"/>
    </source>
</evidence>
<dbReference type="GeneID" id="59345206"/>
<protein>
    <recommendedName>
        <fullName evidence="1">F-box domain-containing protein</fullName>
    </recommendedName>
</protein>
<dbReference type="PROSITE" id="PS50181">
    <property type="entry name" value="FBOX"/>
    <property type="match status" value="1"/>
</dbReference>
<evidence type="ECO:0000313" key="2">
    <source>
        <dbReference type="EMBL" id="KAF7303639.1"/>
    </source>
</evidence>